<reference evidence="2 3" key="1">
    <citation type="submission" date="2020-08" db="EMBL/GenBank/DDBJ databases">
        <title>Genomic Encyclopedia of Type Strains, Phase IV (KMG-IV): sequencing the most valuable type-strain genomes for metagenomic binning, comparative biology and taxonomic classification.</title>
        <authorList>
            <person name="Goeker M."/>
        </authorList>
    </citation>
    <scope>NUCLEOTIDE SEQUENCE [LARGE SCALE GENOMIC DNA]</scope>
    <source>
        <strain evidence="2 3">DSM 103725</strain>
    </source>
</reference>
<dbReference type="EMBL" id="JACHGY010000001">
    <property type="protein sequence ID" value="MBB6429148.1"/>
    <property type="molecule type" value="Genomic_DNA"/>
</dbReference>
<protein>
    <recommendedName>
        <fullName evidence="4">PEP-CTERM sorting domain-containing protein</fullName>
    </recommendedName>
</protein>
<keyword evidence="3" id="KW-1185">Reference proteome</keyword>
<dbReference type="AlphaFoldDB" id="A0A7X0H4W4"/>
<evidence type="ECO:0000313" key="2">
    <source>
        <dbReference type="EMBL" id="MBB6429148.1"/>
    </source>
</evidence>
<sequence>MKITRSVAYALLANLAITSSMYGETIIGDEIGNGNFEAEAFGSKAVAYKNVSHWHLIGGNETSTTFGTLQGTNGSPDSAADGRNDRQAAYLFDNDDSSQGDRYAANDTGYTIQSAGESFSIEMALHQFGRTANYHGDEYINAVLFTVAKNLNTSTEVADIEIVASTQLMITGTWLTVSADGFYTTTEQDIGKTVFLGLELVDPQSPEGGRSIFPRFDAVRLEVHPGESTPSAEPE</sequence>
<evidence type="ECO:0000256" key="1">
    <source>
        <dbReference type="SAM" id="SignalP"/>
    </source>
</evidence>
<evidence type="ECO:0000313" key="3">
    <source>
        <dbReference type="Proteomes" id="UP000541810"/>
    </source>
</evidence>
<evidence type="ECO:0008006" key="4">
    <source>
        <dbReference type="Google" id="ProtNLM"/>
    </source>
</evidence>
<dbReference type="Proteomes" id="UP000541810">
    <property type="component" value="Unassembled WGS sequence"/>
</dbReference>
<proteinExistence type="predicted"/>
<comment type="caution">
    <text evidence="2">The sequence shown here is derived from an EMBL/GenBank/DDBJ whole genome shotgun (WGS) entry which is preliminary data.</text>
</comment>
<organism evidence="2 3">
    <name type="scientific">Algisphaera agarilytica</name>
    <dbReference type="NCBI Taxonomy" id="1385975"/>
    <lineage>
        <taxon>Bacteria</taxon>
        <taxon>Pseudomonadati</taxon>
        <taxon>Planctomycetota</taxon>
        <taxon>Phycisphaerae</taxon>
        <taxon>Phycisphaerales</taxon>
        <taxon>Phycisphaeraceae</taxon>
        <taxon>Algisphaera</taxon>
    </lineage>
</organism>
<gene>
    <name evidence="2" type="ORF">HNQ40_000954</name>
</gene>
<feature type="signal peptide" evidence="1">
    <location>
        <begin position="1"/>
        <end position="22"/>
    </location>
</feature>
<keyword evidence="1" id="KW-0732">Signal</keyword>
<dbReference type="RefSeq" id="WP_184676736.1">
    <property type="nucleotide sequence ID" value="NZ_JACHGY010000001.1"/>
</dbReference>
<feature type="chain" id="PRO_5030846757" description="PEP-CTERM sorting domain-containing protein" evidence="1">
    <location>
        <begin position="23"/>
        <end position="235"/>
    </location>
</feature>
<accession>A0A7X0H4W4</accession>
<name>A0A7X0H4W4_9BACT</name>